<dbReference type="AlphaFoldDB" id="A0A5C5YWJ1"/>
<dbReference type="PANTHER" id="PTHR22901:SF0">
    <property type="entry name" value="SIALATE O-ACETYLESTERASE"/>
    <property type="match status" value="1"/>
</dbReference>
<proteinExistence type="predicted"/>
<dbReference type="GO" id="GO:0001681">
    <property type="term" value="F:sialate O-acetylesterase activity"/>
    <property type="evidence" value="ECO:0007669"/>
    <property type="project" value="InterPro"/>
</dbReference>
<gene>
    <name evidence="3" type="ORF">CA13_08400</name>
</gene>
<evidence type="ECO:0000259" key="2">
    <source>
        <dbReference type="Pfam" id="PF03629"/>
    </source>
</evidence>
<dbReference type="InterPro" id="IPR039329">
    <property type="entry name" value="SIAE"/>
</dbReference>
<feature type="domain" description="Sialate O-acetylesterase" evidence="2">
    <location>
        <begin position="108"/>
        <end position="209"/>
    </location>
</feature>
<reference evidence="3 4" key="1">
    <citation type="submission" date="2019-02" db="EMBL/GenBank/DDBJ databases">
        <title>Deep-cultivation of Planctomycetes and their phenomic and genomic characterization uncovers novel biology.</title>
        <authorList>
            <person name="Wiegand S."/>
            <person name="Jogler M."/>
            <person name="Boedeker C."/>
            <person name="Pinto D."/>
            <person name="Vollmers J."/>
            <person name="Rivas-Marin E."/>
            <person name="Kohn T."/>
            <person name="Peeters S.H."/>
            <person name="Heuer A."/>
            <person name="Rast P."/>
            <person name="Oberbeckmann S."/>
            <person name="Bunk B."/>
            <person name="Jeske O."/>
            <person name="Meyerdierks A."/>
            <person name="Storesund J.E."/>
            <person name="Kallscheuer N."/>
            <person name="Luecker S."/>
            <person name="Lage O.M."/>
            <person name="Pohl T."/>
            <person name="Merkel B.J."/>
            <person name="Hornburger P."/>
            <person name="Mueller R.-W."/>
            <person name="Bruemmer F."/>
            <person name="Labrenz M."/>
            <person name="Spormann A.M."/>
            <person name="Op Den Camp H."/>
            <person name="Overmann J."/>
            <person name="Amann R."/>
            <person name="Jetten M.S.M."/>
            <person name="Mascher T."/>
            <person name="Medema M.H."/>
            <person name="Devos D.P."/>
            <person name="Kaster A.-K."/>
            <person name="Ovreas L."/>
            <person name="Rohde M."/>
            <person name="Galperin M.Y."/>
            <person name="Jogler C."/>
        </authorList>
    </citation>
    <scope>NUCLEOTIDE SEQUENCE [LARGE SCALE GENOMIC DNA]</scope>
    <source>
        <strain evidence="3 4">CA13</strain>
    </source>
</reference>
<evidence type="ECO:0000313" key="3">
    <source>
        <dbReference type="EMBL" id="TWT79439.1"/>
    </source>
</evidence>
<dbReference type="Pfam" id="PF03629">
    <property type="entry name" value="SASA"/>
    <property type="match status" value="2"/>
</dbReference>
<dbReference type="Gene3D" id="3.40.50.1110">
    <property type="entry name" value="SGNH hydrolase"/>
    <property type="match status" value="1"/>
</dbReference>
<keyword evidence="4" id="KW-1185">Reference proteome</keyword>
<sequence>MKNAMFSIGLVLIVPLFAIGAEEAKLAQVFSDHMVLQREKPIPVWGWGGKGDHVNVEFAEQKKGTTVDTHGKWMVELDPLPANAEPSELVVTFPDGAAVTIHDVLVGEVWLGSGQSNMQMTVSAAKDFETEQAAAALPLIRMFKEVSKAEKEPNLDASGEWLVCSPKTVGSFSATLFFFGRELHRELNVPVGLINSSVGGTPIESWIAAESQRQHPQLRSTLEPTRAVAPTEEQLKANYAKALQNWEKRLAKAKAEGKKAPKKPKDPLVTLARKGKAGQLFNGKISPLVPYAVRGALWYQGEANSHPGKGFAYQYQLPLLVSDWRARWGDEFPFAWVQLPNYNRPGEDWSLVQEAMLRTLRLPKTGMAITVDIGEPTNIHPKNKQEVGRRLSLWALGDVYGNEVEATSGPLPTGHQIRGSNVILSFSHTNGGLKAKGGDLKGFEIVGEDNKWVAADARIEGSKVSVSSPSVAKPIAVRYAWAPNPDCNLYNGAGLPASPFRTKE</sequence>
<evidence type="ECO:0000256" key="1">
    <source>
        <dbReference type="ARBA" id="ARBA00022801"/>
    </source>
</evidence>
<protein>
    <recommendedName>
        <fullName evidence="2">Sialate O-acetylesterase domain-containing protein</fullName>
    </recommendedName>
</protein>
<dbReference type="InterPro" id="IPR036514">
    <property type="entry name" value="SGNH_hydro_sf"/>
</dbReference>
<comment type="caution">
    <text evidence="3">The sequence shown here is derived from an EMBL/GenBank/DDBJ whole genome shotgun (WGS) entry which is preliminary data.</text>
</comment>
<keyword evidence="1" id="KW-0378">Hydrolase</keyword>
<dbReference type="GO" id="GO:0005975">
    <property type="term" value="P:carbohydrate metabolic process"/>
    <property type="evidence" value="ECO:0007669"/>
    <property type="project" value="TreeGrafter"/>
</dbReference>
<organism evidence="3 4">
    <name type="scientific">Novipirellula herctigrandis</name>
    <dbReference type="NCBI Taxonomy" id="2527986"/>
    <lineage>
        <taxon>Bacteria</taxon>
        <taxon>Pseudomonadati</taxon>
        <taxon>Planctomycetota</taxon>
        <taxon>Planctomycetia</taxon>
        <taxon>Pirellulales</taxon>
        <taxon>Pirellulaceae</taxon>
        <taxon>Novipirellula</taxon>
    </lineage>
</organism>
<dbReference type="EMBL" id="SJPJ01000001">
    <property type="protein sequence ID" value="TWT79439.1"/>
    <property type="molecule type" value="Genomic_DNA"/>
</dbReference>
<dbReference type="SUPFAM" id="SSF52266">
    <property type="entry name" value="SGNH hydrolase"/>
    <property type="match status" value="1"/>
</dbReference>
<dbReference type="InterPro" id="IPR005181">
    <property type="entry name" value="SASA"/>
</dbReference>
<accession>A0A5C5YWJ1</accession>
<feature type="domain" description="Sialate O-acetylesterase" evidence="2">
    <location>
        <begin position="292"/>
        <end position="384"/>
    </location>
</feature>
<dbReference type="Proteomes" id="UP000315010">
    <property type="component" value="Unassembled WGS sequence"/>
</dbReference>
<dbReference type="PANTHER" id="PTHR22901">
    <property type="entry name" value="SIALATE O-ACETYLESTERASE"/>
    <property type="match status" value="1"/>
</dbReference>
<name>A0A5C5YWJ1_9BACT</name>
<evidence type="ECO:0000313" key="4">
    <source>
        <dbReference type="Proteomes" id="UP000315010"/>
    </source>
</evidence>